<evidence type="ECO:0000313" key="13">
    <source>
        <dbReference type="Proteomes" id="UP001271007"/>
    </source>
</evidence>
<feature type="compositionally biased region" description="Basic and acidic residues" evidence="10">
    <location>
        <begin position="601"/>
        <end position="611"/>
    </location>
</feature>
<evidence type="ECO:0000256" key="10">
    <source>
        <dbReference type="SAM" id="MobiDB-lite"/>
    </source>
</evidence>
<evidence type="ECO:0000256" key="7">
    <source>
        <dbReference type="ARBA" id="ARBA00023159"/>
    </source>
</evidence>
<dbReference type="AlphaFoldDB" id="A0AAJ0DHT2"/>
<comment type="similarity">
    <text evidence="2">Belongs to the TFIIB family.</text>
</comment>
<dbReference type="SUPFAM" id="SSF47954">
    <property type="entry name" value="Cyclin-like"/>
    <property type="match status" value="2"/>
</dbReference>
<evidence type="ECO:0000256" key="9">
    <source>
        <dbReference type="ARBA" id="ARBA00023242"/>
    </source>
</evidence>
<evidence type="ECO:0000256" key="1">
    <source>
        <dbReference type="ARBA" id="ARBA00004123"/>
    </source>
</evidence>
<evidence type="ECO:0000256" key="4">
    <source>
        <dbReference type="ARBA" id="ARBA00022771"/>
    </source>
</evidence>
<dbReference type="InterPro" id="IPR013763">
    <property type="entry name" value="Cyclin-like_dom"/>
</dbReference>
<feature type="domain" description="Cyclin-like" evidence="11">
    <location>
        <begin position="125"/>
        <end position="207"/>
    </location>
</feature>
<evidence type="ECO:0000256" key="8">
    <source>
        <dbReference type="ARBA" id="ARBA00023163"/>
    </source>
</evidence>
<evidence type="ECO:0000256" key="2">
    <source>
        <dbReference type="ARBA" id="ARBA00010857"/>
    </source>
</evidence>
<dbReference type="FunFam" id="1.10.472.10:FF:000002">
    <property type="entry name" value="Transcription factor IIIB 90 kDa subunit"/>
    <property type="match status" value="1"/>
</dbReference>
<reference evidence="12" key="1">
    <citation type="submission" date="2023-04" db="EMBL/GenBank/DDBJ databases">
        <title>Black Yeasts Isolated from many extreme environments.</title>
        <authorList>
            <person name="Coleine C."/>
            <person name="Stajich J.E."/>
            <person name="Selbmann L."/>
        </authorList>
    </citation>
    <scope>NUCLEOTIDE SEQUENCE</scope>
    <source>
        <strain evidence="12">CCFEE 5312</strain>
    </source>
</reference>
<dbReference type="PANTHER" id="PTHR11618:SF4">
    <property type="entry name" value="TRANSCRIPTION FACTOR IIIB 90 KDA SUBUNIT"/>
    <property type="match status" value="1"/>
</dbReference>
<feature type="compositionally biased region" description="Basic residues" evidence="10">
    <location>
        <begin position="612"/>
        <end position="625"/>
    </location>
</feature>
<dbReference type="EMBL" id="JAWDJX010000034">
    <property type="protein sequence ID" value="KAK3050139.1"/>
    <property type="molecule type" value="Genomic_DNA"/>
</dbReference>
<feature type="domain" description="Cyclin-like" evidence="11">
    <location>
        <begin position="227"/>
        <end position="318"/>
    </location>
</feature>
<dbReference type="Gene3D" id="1.20.5.650">
    <property type="entry name" value="Single helix bin"/>
    <property type="match status" value="1"/>
</dbReference>
<gene>
    <name evidence="12" type="primary">BRF1</name>
    <name evidence="12" type="ORF">LTR09_008528</name>
</gene>
<keyword evidence="3" id="KW-0479">Metal-binding</keyword>
<dbReference type="GO" id="GO:0008270">
    <property type="term" value="F:zinc ion binding"/>
    <property type="evidence" value="ECO:0007669"/>
    <property type="project" value="UniProtKB-KW"/>
</dbReference>
<dbReference type="CDD" id="cd20554">
    <property type="entry name" value="CYCLIN_TFIIIB90_rpt2"/>
    <property type="match status" value="1"/>
</dbReference>
<dbReference type="GO" id="GO:0017025">
    <property type="term" value="F:TBP-class protein binding"/>
    <property type="evidence" value="ECO:0007669"/>
    <property type="project" value="InterPro"/>
</dbReference>
<evidence type="ECO:0000313" key="12">
    <source>
        <dbReference type="EMBL" id="KAK3050139.1"/>
    </source>
</evidence>
<dbReference type="GO" id="GO:0005634">
    <property type="term" value="C:nucleus"/>
    <property type="evidence" value="ECO:0007669"/>
    <property type="project" value="UniProtKB-SubCell"/>
</dbReference>
<evidence type="ECO:0000256" key="5">
    <source>
        <dbReference type="ARBA" id="ARBA00022833"/>
    </source>
</evidence>
<comment type="caution">
    <text evidence="12">The sequence shown here is derived from an EMBL/GenBank/DDBJ whole genome shotgun (WGS) entry which is preliminary data.</text>
</comment>
<dbReference type="InterPro" id="IPR013150">
    <property type="entry name" value="TFIIB_cyclin"/>
</dbReference>
<dbReference type="PANTHER" id="PTHR11618">
    <property type="entry name" value="TRANSCRIPTION INITIATION FACTOR IIB-RELATED"/>
    <property type="match status" value="1"/>
</dbReference>
<dbReference type="GO" id="GO:0000995">
    <property type="term" value="F:RNA polymerase III general transcription initiation factor activity"/>
    <property type="evidence" value="ECO:0007669"/>
    <property type="project" value="TreeGrafter"/>
</dbReference>
<keyword evidence="13" id="KW-1185">Reference proteome</keyword>
<comment type="subcellular location">
    <subcellularLocation>
        <location evidence="1">Nucleus</location>
    </subcellularLocation>
</comment>
<feature type="region of interest" description="Disordered" evidence="10">
    <location>
        <begin position="601"/>
        <end position="639"/>
    </location>
</feature>
<keyword evidence="9" id="KW-0539">Nucleus</keyword>
<dbReference type="InterPro" id="IPR036915">
    <property type="entry name" value="Cyclin-like_sf"/>
</dbReference>
<keyword evidence="8" id="KW-0804">Transcription</keyword>
<feature type="region of interest" description="Disordered" evidence="10">
    <location>
        <begin position="366"/>
        <end position="462"/>
    </location>
</feature>
<proteinExistence type="inferred from homology"/>
<feature type="region of interest" description="Disordered" evidence="10">
    <location>
        <begin position="735"/>
        <end position="796"/>
    </location>
</feature>
<feature type="compositionally biased region" description="Acidic residues" evidence="10">
    <location>
        <begin position="763"/>
        <end position="774"/>
    </location>
</feature>
<sequence>MPAPAPPRRRLKGLKDPTSKQTSKPAPATPPPTAVTKPKCCDEPKIEQDDIHGGLVCRTCFAEISRSDIVSDVTFQEDSRGAATVQGGYIGEHARHAGTGGQAMQRIGGGGERNTAQEVERNARRALEKFCPALGIPETTRNQAINIYSLASRSNFSAGRRTDEVAAASLYAACRRQRDNQVMLIDISELLQMNVFRLGEVYKDMCKDIHLIEGGGVGTQYLVEVESLVMKYCRKLEFADATRQVAEDAIKIVRRMKRDWMVTGRHPAGLCGACIILAARMNNFRRSTREVVYVAKVADITIAKRVAEFRRLKAASLTVEQFREYGVRLKDQADPPVLYETELKKMKFESLKRKRAESSMARNTAELAGLGSQQPSREGSTASAAMVIEDDDEARRKRQRTATGEPVTPPPTQQEPRRDADGFLIPALPAARTQTPAGEDQDREQTEEPRRRPGRPKRAPPQPIIITEEELTEENQLEHDINDNLNDEDIINSRDDIEKAKAEKKAKAALDKAEQLAVLQKQIAAGETKARRAAAGITWVNEYTSDEELTPEDLEAEFANDPEVQNCLLNENEQRVKEQIWVHHNVDWLRIQQEKAIVESVAKENGKEPQGKRKGGKGGAKKKRSKMGDGTTLAEATTPIETPADSIHVMMDKRNANYSKLIDWHVLNNIFEAKSSRATSTCGSATPTSKGGQSNVATPSSANAAGAIRRTESLSPSPSALSDVVTTQYPKPVNAAAADAAAENASTTSTPAPESPIQAQAAAEEDAEMEDDPDDYYHSEEENPYADQSDRESIGEDPDYARAVDNYSEVALEGYMGDTHEFDFVLARVAFGKLDAYIEISSTQTYPPVL</sequence>
<dbReference type="InterPro" id="IPR011665">
    <property type="entry name" value="BRF1_TBP-bd_dom"/>
</dbReference>
<dbReference type="SMART" id="SM00385">
    <property type="entry name" value="CYCLIN"/>
    <property type="match status" value="2"/>
</dbReference>
<feature type="region of interest" description="Disordered" evidence="10">
    <location>
        <begin position="1"/>
        <end position="40"/>
    </location>
</feature>
<feature type="compositionally biased region" description="Polar residues" evidence="10">
    <location>
        <begin position="371"/>
        <end position="383"/>
    </location>
</feature>
<keyword evidence="7" id="KW-0010">Activator</keyword>
<dbReference type="Pfam" id="PF07741">
    <property type="entry name" value="BRF1"/>
    <property type="match status" value="1"/>
</dbReference>
<dbReference type="InterPro" id="IPR000812">
    <property type="entry name" value="TFIIB"/>
</dbReference>
<evidence type="ECO:0000256" key="6">
    <source>
        <dbReference type="ARBA" id="ARBA00023015"/>
    </source>
</evidence>
<organism evidence="12 13">
    <name type="scientific">Extremus antarcticus</name>
    <dbReference type="NCBI Taxonomy" id="702011"/>
    <lineage>
        <taxon>Eukaryota</taxon>
        <taxon>Fungi</taxon>
        <taxon>Dikarya</taxon>
        <taxon>Ascomycota</taxon>
        <taxon>Pezizomycotina</taxon>
        <taxon>Dothideomycetes</taxon>
        <taxon>Dothideomycetidae</taxon>
        <taxon>Mycosphaerellales</taxon>
        <taxon>Extremaceae</taxon>
        <taxon>Extremus</taxon>
    </lineage>
</organism>
<dbReference type="Pfam" id="PF00382">
    <property type="entry name" value="TFIIB"/>
    <property type="match status" value="2"/>
</dbReference>
<dbReference type="Gene3D" id="1.10.472.10">
    <property type="entry name" value="Cyclin-like"/>
    <property type="match status" value="2"/>
</dbReference>
<dbReference type="GO" id="GO:0000126">
    <property type="term" value="C:transcription factor TFIIIB complex"/>
    <property type="evidence" value="ECO:0007669"/>
    <property type="project" value="TreeGrafter"/>
</dbReference>
<evidence type="ECO:0000256" key="3">
    <source>
        <dbReference type="ARBA" id="ARBA00022723"/>
    </source>
</evidence>
<dbReference type="GO" id="GO:0097550">
    <property type="term" value="C:transcription preinitiation complex"/>
    <property type="evidence" value="ECO:0007669"/>
    <property type="project" value="TreeGrafter"/>
</dbReference>
<name>A0AAJ0DHT2_9PEZI</name>
<accession>A0AAJ0DHT2</accession>
<dbReference type="GO" id="GO:0070897">
    <property type="term" value="P:transcription preinitiation complex assembly"/>
    <property type="evidence" value="ECO:0007669"/>
    <property type="project" value="InterPro"/>
</dbReference>
<keyword evidence="5" id="KW-0862">Zinc</keyword>
<dbReference type="GO" id="GO:0001006">
    <property type="term" value="F:RNA polymerase III type 3 promoter sequence-specific DNA binding"/>
    <property type="evidence" value="ECO:0007669"/>
    <property type="project" value="TreeGrafter"/>
</dbReference>
<feature type="region of interest" description="Disordered" evidence="10">
    <location>
        <begin position="676"/>
        <end position="703"/>
    </location>
</feature>
<dbReference type="Proteomes" id="UP001271007">
    <property type="component" value="Unassembled WGS sequence"/>
</dbReference>
<feature type="compositionally biased region" description="Low complexity" evidence="10">
    <location>
        <begin position="735"/>
        <end position="752"/>
    </location>
</feature>
<keyword evidence="6" id="KW-0805">Transcription regulation</keyword>
<protein>
    <submittedName>
        <fullName evidence="12">Transcription factor TFIIIB subunit brf1</fullName>
    </submittedName>
</protein>
<keyword evidence="4" id="KW-0863">Zinc-finger</keyword>
<evidence type="ECO:0000259" key="11">
    <source>
        <dbReference type="SMART" id="SM00385"/>
    </source>
</evidence>